<feature type="transmembrane region" description="Helical" evidence="8">
    <location>
        <begin position="170"/>
        <end position="187"/>
    </location>
</feature>
<dbReference type="SUPFAM" id="SSF90123">
    <property type="entry name" value="ABC transporter transmembrane region"/>
    <property type="match status" value="1"/>
</dbReference>
<protein>
    <submittedName>
        <fullName evidence="11">Multidrug ABC transporter permease</fullName>
    </submittedName>
</protein>
<keyword evidence="6 8" id="KW-1133">Transmembrane helix</keyword>
<comment type="subcellular location">
    <subcellularLocation>
        <location evidence="1">Cell membrane</location>
        <topology evidence="1">Multi-pass membrane protein</topology>
    </subcellularLocation>
</comment>
<keyword evidence="7 8" id="KW-0472">Membrane</keyword>
<comment type="caution">
    <text evidence="11">The sequence shown here is derived from an EMBL/GenBank/DDBJ whole genome shotgun (WGS) entry which is preliminary data.</text>
</comment>
<sequence length="600" mass="67627">MEHYTHPAQKKHWIHSILQFAASFRHLMIISTFLAIISVIGGLVPYVAIYYILKLLIDGTQTISSISYWIFIATCGYFVQTVFHALSSYYSHQVAYSILENIRLQLAERLMRAPLGHIINQPVGKMKNVIVDRVETLELPLAHIIPEGLSNILLPIGVFIYLLTIDYRMALATLITVPIAFMIYMIMMRNFNSQYKNYMEASNHVNSVIVEYVEGIEVIKTFNQTNKSYKKFYHAITSFKDYTLNWFRSTWPLMTLGNALLPSTLVGTLPVGLLLYQNGTIEPAELIISLTLSMGLIHPLIQLTTFVNDFKSIEYAVNDTKDYLHLEALSVAPTYNLVPTHFQIEMNHVAFGYNEEHTVIRDLSLIIPERNYTALVGPSGSGKSTIARLITRFWDVSDGSINIGGINIKDIHPNDFSKMISYVAQDNFLFRTSILENIRMGNPNASDDEVFHAARLARCDEFIKSLPNGYQTDSGEAGKKLSGGEKQRLAIARAILKDAPIIILDEATAFTDPENEAEIQKAFNELASNKTLIVIAHRLSTIKHADQIVVLQSGNVHTMGTHDQLLQSNNLYQKLWRAHIGASKKDIQSDYVTKEGHSNV</sequence>
<keyword evidence="2" id="KW-0813">Transport</keyword>
<evidence type="ECO:0000313" key="11">
    <source>
        <dbReference type="EMBL" id="OOR05169.1"/>
    </source>
</evidence>
<dbReference type="Gene3D" id="1.20.1560.10">
    <property type="entry name" value="ABC transporter type 1, transmembrane domain"/>
    <property type="match status" value="1"/>
</dbReference>
<dbReference type="PANTHER" id="PTHR43394">
    <property type="entry name" value="ATP-DEPENDENT PERMEASE MDL1, MITOCHONDRIAL"/>
    <property type="match status" value="1"/>
</dbReference>
<dbReference type="SMART" id="SM00382">
    <property type="entry name" value="AAA"/>
    <property type="match status" value="1"/>
</dbReference>
<dbReference type="PROSITE" id="PS00211">
    <property type="entry name" value="ABC_TRANSPORTER_1"/>
    <property type="match status" value="1"/>
</dbReference>
<reference evidence="11 12" key="1">
    <citation type="submission" date="2017-01" db="EMBL/GenBank/DDBJ databases">
        <title>Bacillus cereus isolates.</title>
        <authorList>
            <person name="Beno S.M."/>
        </authorList>
    </citation>
    <scope>NUCLEOTIDE SEQUENCE [LARGE SCALE GENOMIC DNA]</scope>
    <source>
        <strain evidence="11 12">FSL W7-1108</strain>
    </source>
</reference>
<dbReference type="Proteomes" id="UP000190696">
    <property type="component" value="Unassembled WGS sequence"/>
</dbReference>
<evidence type="ECO:0000256" key="3">
    <source>
        <dbReference type="ARBA" id="ARBA00022692"/>
    </source>
</evidence>
<dbReference type="CDD" id="cd07346">
    <property type="entry name" value="ABC_6TM_exporters"/>
    <property type="match status" value="1"/>
</dbReference>
<organism evidence="11 12">
    <name type="scientific">Bacillus mycoides</name>
    <dbReference type="NCBI Taxonomy" id="1405"/>
    <lineage>
        <taxon>Bacteria</taxon>
        <taxon>Bacillati</taxon>
        <taxon>Bacillota</taxon>
        <taxon>Bacilli</taxon>
        <taxon>Bacillales</taxon>
        <taxon>Bacillaceae</taxon>
        <taxon>Bacillus</taxon>
        <taxon>Bacillus cereus group</taxon>
    </lineage>
</organism>
<dbReference type="InterPro" id="IPR039421">
    <property type="entry name" value="Type_1_exporter"/>
</dbReference>
<feature type="domain" description="ABC transmembrane type-1" evidence="10">
    <location>
        <begin position="29"/>
        <end position="312"/>
    </location>
</feature>
<evidence type="ECO:0000256" key="8">
    <source>
        <dbReference type="SAM" id="Phobius"/>
    </source>
</evidence>
<evidence type="ECO:0000256" key="7">
    <source>
        <dbReference type="ARBA" id="ARBA00023136"/>
    </source>
</evidence>
<evidence type="ECO:0000256" key="5">
    <source>
        <dbReference type="ARBA" id="ARBA00022840"/>
    </source>
</evidence>
<dbReference type="GO" id="GO:0005524">
    <property type="term" value="F:ATP binding"/>
    <property type="evidence" value="ECO:0007669"/>
    <property type="project" value="UniProtKB-KW"/>
</dbReference>
<dbReference type="InterPro" id="IPR011527">
    <property type="entry name" value="ABC1_TM_dom"/>
</dbReference>
<evidence type="ECO:0000313" key="12">
    <source>
        <dbReference type="Proteomes" id="UP000190696"/>
    </source>
</evidence>
<dbReference type="FunFam" id="3.40.50.300:FF:000287">
    <property type="entry name" value="Multidrug ABC transporter ATP-binding protein"/>
    <property type="match status" value="1"/>
</dbReference>
<dbReference type="EMBL" id="MUAI01000017">
    <property type="protein sequence ID" value="OOR05169.1"/>
    <property type="molecule type" value="Genomic_DNA"/>
</dbReference>
<feature type="transmembrane region" description="Helical" evidence="8">
    <location>
        <begin position="27"/>
        <end position="53"/>
    </location>
</feature>
<dbReference type="Gene3D" id="3.40.50.300">
    <property type="entry name" value="P-loop containing nucleotide triphosphate hydrolases"/>
    <property type="match status" value="1"/>
</dbReference>
<dbReference type="InterPro" id="IPR036640">
    <property type="entry name" value="ABC1_TM_sf"/>
</dbReference>
<keyword evidence="3 8" id="KW-0812">Transmembrane</keyword>
<evidence type="ECO:0000256" key="1">
    <source>
        <dbReference type="ARBA" id="ARBA00004651"/>
    </source>
</evidence>
<evidence type="ECO:0000256" key="4">
    <source>
        <dbReference type="ARBA" id="ARBA00022741"/>
    </source>
</evidence>
<dbReference type="Pfam" id="PF00664">
    <property type="entry name" value="ABC_membrane"/>
    <property type="match status" value="1"/>
</dbReference>
<dbReference type="PROSITE" id="PS50893">
    <property type="entry name" value="ABC_TRANSPORTER_2"/>
    <property type="match status" value="1"/>
</dbReference>
<dbReference type="GO" id="GO:0015421">
    <property type="term" value="F:ABC-type oligopeptide transporter activity"/>
    <property type="evidence" value="ECO:0007669"/>
    <property type="project" value="TreeGrafter"/>
</dbReference>
<feature type="transmembrane region" description="Helical" evidence="8">
    <location>
        <begin position="141"/>
        <end position="163"/>
    </location>
</feature>
<dbReference type="Pfam" id="PF00005">
    <property type="entry name" value="ABC_tran"/>
    <property type="match status" value="1"/>
</dbReference>
<proteinExistence type="predicted"/>
<feature type="domain" description="ABC transporter" evidence="9">
    <location>
        <begin position="344"/>
        <end position="578"/>
    </location>
</feature>
<dbReference type="GO" id="GO:0016887">
    <property type="term" value="F:ATP hydrolysis activity"/>
    <property type="evidence" value="ECO:0007669"/>
    <property type="project" value="InterPro"/>
</dbReference>
<dbReference type="InterPro" id="IPR003439">
    <property type="entry name" value="ABC_transporter-like_ATP-bd"/>
</dbReference>
<dbReference type="InterPro" id="IPR027417">
    <property type="entry name" value="P-loop_NTPase"/>
</dbReference>
<evidence type="ECO:0000259" key="9">
    <source>
        <dbReference type="PROSITE" id="PS50893"/>
    </source>
</evidence>
<dbReference type="InterPro" id="IPR003593">
    <property type="entry name" value="AAA+_ATPase"/>
</dbReference>
<name>A0A1S9T657_BACMY</name>
<dbReference type="InterPro" id="IPR017871">
    <property type="entry name" value="ABC_transporter-like_CS"/>
</dbReference>
<dbReference type="GO" id="GO:0005886">
    <property type="term" value="C:plasma membrane"/>
    <property type="evidence" value="ECO:0007669"/>
    <property type="project" value="UniProtKB-SubCell"/>
</dbReference>
<dbReference type="PROSITE" id="PS50929">
    <property type="entry name" value="ABC_TM1F"/>
    <property type="match status" value="1"/>
</dbReference>
<evidence type="ECO:0000259" key="10">
    <source>
        <dbReference type="PROSITE" id="PS50929"/>
    </source>
</evidence>
<evidence type="ECO:0000256" key="6">
    <source>
        <dbReference type="ARBA" id="ARBA00022989"/>
    </source>
</evidence>
<dbReference type="PANTHER" id="PTHR43394:SF1">
    <property type="entry name" value="ATP-BINDING CASSETTE SUB-FAMILY B MEMBER 10, MITOCHONDRIAL"/>
    <property type="match status" value="1"/>
</dbReference>
<gene>
    <name evidence="11" type="ORF">BW900_18740</name>
</gene>
<keyword evidence="4" id="KW-0547">Nucleotide-binding</keyword>
<accession>A0A1S9T657</accession>
<evidence type="ECO:0000256" key="2">
    <source>
        <dbReference type="ARBA" id="ARBA00022448"/>
    </source>
</evidence>
<feature type="transmembrane region" description="Helical" evidence="8">
    <location>
        <begin position="65"/>
        <end position="86"/>
    </location>
</feature>
<dbReference type="SUPFAM" id="SSF52540">
    <property type="entry name" value="P-loop containing nucleoside triphosphate hydrolases"/>
    <property type="match status" value="1"/>
</dbReference>
<dbReference type="RefSeq" id="WP_078176614.1">
    <property type="nucleotide sequence ID" value="NZ_JBCMNA010000028.1"/>
</dbReference>
<dbReference type="AlphaFoldDB" id="A0A1S9T657"/>
<keyword evidence="5" id="KW-0067">ATP-binding</keyword>